<evidence type="ECO:0000256" key="3">
    <source>
        <dbReference type="ARBA" id="ARBA00023082"/>
    </source>
</evidence>
<dbReference type="InterPro" id="IPR036388">
    <property type="entry name" value="WH-like_DNA-bd_sf"/>
</dbReference>
<evidence type="ECO:0000259" key="7">
    <source>
        <dbReference type="Pfam" id="PF04542"/>
    </source>
</evidence>
<dbReference type="GO" id="GO:0006352">
    <property type="term" value="P:DNA-templated transcription initiation"/>
    <property type="evidence" value="ECO:0007669"/>
    <property type="project" value="InterPro"/>
</dbReference>
<name>A0A372ELD2_9BURK</name>
<dbReference type="GO" id="GO:0016987">
    <property type="term" value="F:sigma factor activity"/>
    <property type="evidence" value="ECO:0007669"/>
    <property type="project" value="UniProtKB-KW"/>
</dbReference>
<dbReference type="InterPro" id="IPR013249">
    <property type="entry name" value="RNA_pol_sigma70_r4_t2"/>
</dbReference>
<dbReference type="InterPro" id="IPR039425">
    <property type="entry name" value="RNA_pol_sigma-70-like"/>
</dbReference>
<keyword evidence="10" id="KW-1185">Reference proteome</keyword>
<evidence type="ECO:0000256" key="2">
    <source>
        <dbReference type="ARBA" id="ARBA00023015"/>
    </source>
</evidence>
<dbReference type="CDD" id="cd06171">
    <property type="entry name" value="Sigma70_r4"/>
    <property type="match status" value="1"/>
</dbReference>
<dbReference type="AlphaFoldDB" id="A0A372ELD2"/>
<evidence type="ECO:0000256" key="5">
    <source>
        <dbReference type="ARBA" id="ARBA00023163"/>
    </source>
</evidence>
<gene>
    <name evidence="9" type="ORF">DY262_07030</name>
</gene>
<dbReference type="GO" id="GO:0003677">
    <property type="term" value="F:DNA binding"/>
    <property type="evidence" value="ECO:0007669"/>
    <property type="project" value="UniProtKB-KW"/>
</dbReference>
<evidence type="ECO:0000256" key="1">
    <source>
        <dbReference type="ARBA" id="ARBA00010641"/>
    </source>
</evidence>
<dbReference type="InterPro" id="IPR014284">
    <property type="entry name" value="RNA_pol_sigma-70_dom"/>
</dbReference>
<dbReference type="PANTHER" id="PTHR43133">
    <property type="entry name" value="RNA POLYMERASE ECF-TYPE SIGMA FACTO"/>
    <property type="match status" value="1"/>
</dbReference>
<protein>
    <recommendedName>
        <fullName evidence="6">RNA polymerase sigma factor</fullName>
    </recommendedName>
</protein>
<dbReference type="PANTHER" id="PTHR43133:SF51">
    <property type="entry name" value="RNA POLYMERASE SIGMA FACTOR"/>
    <property type="match status" value="1"/>
</dbReference>
<dbReference type="SUPFAM" id="SSF88659">
    <property type="entry name" value="Sigma3 and sigma4 domains of RNA polymerase sigma factors"/>
    <property type="match status" value="1"/>
</dbReference>
<dbReference type="Pfam" id="PF08281">
    <property type="entry name" value="Sigma70_r4_2"/>
    <property type="match status" value="1"/>
</dbReference>
<dbReference type="RefSeq" id="WP_116958237.1">
    <property type="nucleotide sequence ID" value="NZ_QVLS01000003.1"/>
</dbReference>
<dbReference type="EMBL" id="QVLS01000003">
    <property type="protein sequence ID" value="RFP80187.1"/>
    <property type="molecule type" value="Genomic_DNA"/>
</dbReference>
<evidence type="ECO:0000313" key="9">
    <source>
        <dbReference type="EMBL" id="RFP80187.1"/>
    </source>
</evidence>
<dbReference type="Proteomes" id="UP000261931">
    <property type="component" value="Unassembled WGS sequence"/>
</dbReference>
<dbReference type="InterPro" id="IPR013325">
    <property type="entry name" value="RNA_pol_sigma_r2"/>
</dbReference>
<comment type="similarity">
    <text evidence="1 6">Belongs to the sigma-70 factor family. ECF subfamily.</text>
</comment>
<evidence type="ECO:0000313" key="10">
    <source>
        <dbReference type="Proteomes" id="UP000261931"/>
    </source>
</evidence>
<evidence type="ECO:0000256" key="6">
    <source>
        <dbReference type="RuleBase" id="RU000716"/>
    </source>
</evidence>
<keyword evidence="2 6" id="KW-0805">Transcription regulation</keyword>
<dbReference type="SUPFAM" id="SSF88946">
    <property type="entry name" value="Sigma2 domain of RNA polymerase sigma factors"/>
    <property type="match status" value="1"/>
</dbReference>
<dbReference type="InterPro" id="IPR013324">
    <property type="entry name" value="RNA_pol_sigma_r3/r4-like"/>
</dbReference>
<evidence type="ECO:0000259" key="8">
    <source>
        <dbReference type="Pfam" id="PF08281"/>
    </source>
</evidence>
<dbReference type="InterPro" id="IPR000838">
    <property type="entry name" value="RNA_pol_sigma70_ECF_CS"/>
</dbReference>
<dbReference type="NCBIfam" id="TIGR02937">
    <property type="entry name" value="sigma70-ECF"/>
    <property type="match status" value="1"/>
</dbReference>
<organism evidence="9 10">
    <name type="scientific">Hydrogenophaga borbori</name>
    <dbReference type="NCBI Taxonomy" id="2294117"/>
    <lineage>
        <taxon>Bacteria</taxon>
        <taxon>Pseudomonadati</taxon>
        <taxon>Pseudomonadota</taxon>
        <taxon>Betaproteobacteria</taxon>
        <taxon>Burkholderiales</taxon>
        <taxon>Comamonadaceae</taxon>
        <taxon>Hydrogenophaga</taxon>
    </lineage>
</organism>
<dbReference type="PROSITE" id="PS01063">
    <property type="entry name" value="SIGMA70_ECF"/>
    <property type="match status" value="1"/>
</dbReference>
<dbReference type="Pfam" id="PF04542">
    <property type="entry name" value="Sigma70_r2"/>
    <property type="match status" value="1"/>
</dbReference>
<accession>A0A372ELD2</accession>
<comment type="caution">
    <text evidence="9">The sequence shown here is derived from an EMBL/GenBank/DDBJ whole genome shotgun (WGS) entry which is preliminary data.</text>
</comment>
<evidence type="ECO:0000256" key="4">
    <source>
        <dbReference type="ARBA" id="ARBA00023125"/>
    </source>
</evidence>
<dbReference type="InterPro" id="IPR007627">
    <property type="entry name" value="RNA_pol_sigma70_r2"/>
</dbReference>
<sequence length="232" mass="26344">MHSTHRGTTVPADDPLADAADNALAARAASGDEAAFETIMRRHNRLLFRTARSILKNDEDAQDVLQEAYLRAWRALGSFRADARLSTWLARIVINEALGRLRRREVPVIPLDAAMASIEPDMQRWLSDDVDRQPDRIAMREQIRRMMEARIDQLPEAFRSVFMLRGVEELSVEEVAQALAIPEATVRTRFFRARSLLREGLSRDVDMAIADAFSFDGERCDRIVATVLRRLG</sequence>
<dbReference type="Gene3D" id="1.10.1740.10">
    <property type="match status" value="1"/>
</dbReference>
<dbReference type="NCBIfam" id="NF008888">
    <property type="entry name" value="PRK11922.1"/>
    <property type="match status" value="1"/>
</dbReference>
<feature type="domain" description="RNA polymerase sigma-70 region 2" evidence="7">
    <location>
        <begin position="40"/>
        <end position="104"/>
    </location>
</feature>
<reference evidence="9 10" key="1">
    <citation type="submission" date="2018-08" db="EMBL/GenBank/DDBJ databases">
        <title>Hydrogenophaga sp. LA-38 isolated from sludge.</title>
        <authorList>
            <person name="Im W.-T."/>
        </authorList>
    </citation>
    <scope>NUCLEOTIDE SEQUENCE [LARGE SCALE GENOMIC DNA]</scope>
    <source>
        <strain evidence="9 10">LA-38</strain>
    </source>
</reference>
<proteinExistence type="inferred from homology"/>
<dbReference type="Gene3D" id="1.10.10.10">
    <property type="entry name" value="Winged helix-like DNA-binding domain superfamily/Winged helix DNA-binding domain"/>
    <property type="match status" value="1"/>
</dbReference>
<keyword evidence="4 6" id="KW-0238">DNA-binding</keyword>
<keyword evidence="3 6" id="KW-0731">Sigma factor</keyword>
<feature type="domain" description="RNA polymerase sigma factor 70 region 4 type 2" evidence="8">
    <location>
        <begin position="145"/>
        <end position="196"/>
    </location>
</feature>
<keyword evidence="5 6" id="KW-0804">Transcription</keyword>